<comment type="similarity">
    <text evidence="2 6">Belongs to the TMC family.</text>
</comment>
<evidence type="ECO:0000313" key="10">
    <source>
        <dbReference type="Proteomes" id="UP000008672"/>
    </source>
</evidence>
<name>H3B7P0_LATCH</name>
<feature type="region of interest" description="Disordered" evidence="7">
    <location>
        <begin position="1"/>
        <end position="52"/>
    </location>
</feature>
<dbReference type="Pfam" id="PF07810">
    <property type="entry name" value="TMC"/>
    <property type="match status" value="1"/>
</dbReference>
<evidence type="ECO:0000259" key="8">
    <source>
        <dbReference type="Pfam" id="PF07810"/>
    </source>
</evidence>
<feature type="compositionally biased region" description="Basic and acidic residues" evidence="7">
    <location>
        <begin position="33"/>
        <end position="43"/>
    </location>
</feature>
<dbReference type="AlphaFoldDB" id="H3B7P0"/>
<dbReference type="InParanoid" id="H3B7P0"/>
<dbReference type="HOGENOM" id="CLU_013958_0_2_1"/>
<feature type="transmembrane region" description="Helical" evidence="6">
    <location>
        <begin position="593"/>
        <end position="618"/>
    </location>
</feature>
<feature type="transmembrane region" description="Helical" evidence="6">
    <location>
        <begin position="540"/>
        <end position="565"/>
    </location>
</feature>
<evidence type="ECO:0000256" key="7">
    <source>
        <dbReference type="SAM" id="MobiDB-lite"/>
    </source>
</evidence>
<dbReference type="Proteomes" id="UP000008672">
    <property type="component" value="Unassembled WGS sequence"/>
</dbReference>
<evidence type="ECO:0000256" key="1">
    <source>
        <dbReference type="ARBA" id="ARBA00004141"/>
    </source>
</evidence>
<dbReference type="GO" id="GO:0005886">
    <property type="term" value="C:plasma membrane"/>
    <property type="evidence" value="ECO:0007669"/>
    <property type="project" value="InterPro"/>
</dbReference>
<dbReference type="STRING" id="7897.ENSLACP00000017911"/>
<dbReference type="GO" id="GO:0008381">
    <property type="term" value="F:mechanosensitive monoatomic ion channel activity"/>
    <property type="evidence" value="ECO:0007669"/>
    <property type="project" value="TreeGrafter"/>
</dbReference>
<feature type="compositionally biased region" description="Basic and acidic residues" evidence="7">
    <location>
        <begin position="13"/>
        <end position="25"/>
    </location>
</feature>
<keyword evidence="10" id="KW-1185">Reference proteome</keyword>
<dbReference type="InterPro" id="IPR038900">
    <property type="entry name" value="TMC"/>
</dbReference>
<gene>
    <name evidence="9" type="primary">TMC6</name>
</gene>
<dbReference type="Ensembl" id="ENSLACT00000018041.1">
    <property type="protein sequence ID" value="ENSLACP00000017911.1"/>
    <property type="gene ID" value="ENSLACG00000015781.1"/>
</dbReference>
<dbReference type="InterPro" id="IPR012496">
    <property type="entry name" value="TMC_dom"/>
</dbReference>
<protein>
    <recommendedName>
        <fullName evidence="6">Transmembrane channel-like protein</fullName>
    </recommendedName>
</protein>
<organism evidence="9 10">
    <name type="scientific">Latimeria chalumnae</name>
    <name type="common">Coelacanth</name>
    <dbReference type="NCBI Taxonomy" id="7897"/>
    <lineage>
        <taxon>Eukaryota</taxon>
        <taxon>Metazoa</taxon>
        <taxon>Chordata</taxon>
        <taxon>Craniata</taxon>
        <taxon>Vertebrata</taxon>
        <taxon>Euteleostomi</taxon>
        <taxon>Coelacanthiformes</taxon>
        <taxon>Coelacanthidae</taxon>
        <taxon>Latimeria</taxon>
    </lineage>
</organism>
<keyword evidence="4 6" id="KW-1133">Transmembrane helix</keyword>
<keyword evidence="3 6" id="KW-0812">Transmembrane</keyword>
<feature type="region of interest" description="Disordered" evidence="7">
    <location>
        <begin position="96"/>
        <end position="118"/>
    </location>
</feature>
<dbReference type="PANTHER" id="PTHR23302">
    <property type="entry name" value="TRANSMEMBRANE CHANNEL-RELATED"/>
    <property type="match status" value="1"/>
</dbReference>
<accession>H3B7P0</accession>
<evidence type="ECO:0000256" key="4">
    <source>
        <dbReference type="ARBA" id="ARBA00022989"/>
    </source>
</evidence>
<feature type="transmembrane region" description="Helical" evidence="6">
    <location>
        <begin position="231"/>
        <end position="257"/>
    </location>
</feature>
<dbReference type="EMBL" id="AFYH01016945">
    <property type="status" value="NOT_ANNOTATED_CDS"/>
    <property type="molecule type" value="Genomic_DNA"/>
</dbReference>
<evidence type="ECO:0000256" key="3">
    <source>
        <dbReference type="ARBA" id="ARBA00022692"/>
    </source>
</evidence>
<feature type="transmembrane region" description="Helical" evidence="6">
    <location>
        <begin position="462"/>
        <end position="482"/>
    </location>
</feature>
<proteinExistence type="inferred from homology"/>
<evidence type="ECO:0000256" key="5">
    <source>
        <dbReference type="ARBA" id="ARBA00023136"/>
    </source>
</evidence>
<evidence type="ECO:0000256" key="6">
    <source>
        <dbReference type="RuleBase" id="RU310713"/>
    </source>
</evidence>
<feature type="transmembrane region" description="Helical" evidence="6">
    <location>
        <begin position="327"/>
        <end position="347"/>
    </location>
</feature>
<evidence type="ECO:0000256" key="2">
    <source>
        <dbReference type="ARBA" id="ARBA00006510"/>
    </source>
</evidence>
<dbReference type="eggNOG" id="KOG1039">
    <property type="taxonomic scope" value="Eukaryota"/>
</dbReference>
<dbReference type="FunCoup" id="H3B7P0">
    <property type="interactions" value="325"/>
</dbReference>
<dbReference type="EMBL" id="AFYH01016946">
    <property type="status" value="NOT_ANNOTATED_CDS"/>
    <property type="molecule type" value="Genomic_DNA"/>
</dbReference>
<reference evidence="9" key="2">
    <citation type="submission" date="2025-08" db="UniProtKB">
        <authorList>
            <consortium name="Ensembl"/>
        </authorList>
    </citation>
    <scope>IDENTIFICATION</scope>
</reference>
<feature type="transmembrane region" description="Helical" evidence="6">
    <location>
        <begin position="714"/>
        <end position="734"/>
    </location>
</feature>
<evidence type="ECO:0000313" key="9">
    <source>
        <dbReference type="Ensembl" id="ENSLACP00000017911.1"/>
    </source>
</evidence>
<reference evidence="10" key="1">
    <citation type="submission" date="2011-08" db="EMBL/GenBank/DDBJ databases">
        <title>The draft genome of Latimeria chalumnae.</title>
        <authorList>
            <person name="Di Palma F."/>
            <person name="Alfoldi J."/>
            <person name="Johnson J."/>
            <person name="Berlin A."/>
            <person name="Gnerre S."/>
            <person name="Jaffe D."/>
            <person name="MacCallum I."/>
            <person name="Young S."/>
            <person name="Walker B.J."/>
            <person name="Lander E."/>
            <person name="Lindblad-Toh K."/>
        </authorList>
    </citation>
    <scope>NUCLEOTIDE SEQUENCE [LARGE SCALE GENOMIC DNA]</scope>
    <source>
        <strain evidence="10">Wild caught</strain>
    </source>
</reference>
<feature type="compositionally biased region" description="Polar residues" evidence="7">
    <location>
        <begin position="102"/>
        <end position="113"/>
    </location>
</feature>
<comment type="subcellular location">
    <subcellularLocation>
        <location evidence="1 6">Membrane</location>
        <topology evidence="1 6">Multi-pass membrane protein</topology>
    </subcellularLocation>
</comment>
<feature type="transmembrane region" description="Helical" evidence="6">
    <location>
        <begin position="639"/>
        <end position="664"/>
    </location>
</feature>
<dbReference type="PANTHER" id="PTHR23302:SF4">
    <property type="entry name" value="TRANSMEMBRANE CHANNEL-LIKE PROTEIN 6"/>
    <property type="match status" value="1"/>
</dbReference>
<dbReference type="EMBL" id="AFYH01016947">
    <property type="status" value="NOT_ANNOTATED_CDS"/>
    <property type="molecule type" value="Genomic_DNA"/>
</dbReference>
<feature type="transmembrane region" description="Helical" evidence="6">
    <location>
        <begin position="417"/>
        <end position="439"/>
    </location>
</feature>
<sequence length="780" mass="90767">YDESSARNSFHHLLQEPDRSTRESYESIEMQDELDRGRVEVRGPDSPPPEGPYLCEYDDVFCPHTLNVLSAMPSRTIGRSRGAIISQYYNRTLKLRRKKSRPTLQNMPRSSRPSIRECDWEPGVMKDEEEERRRLLTKELQVLSSNQRVRMLQMMPLSLREKRDLHVCCNERECRNRLHEKGEIHCCSQIKYSLIKGFRHSWFEFLSFLHMLQLWHYPLKQIGGRFGTSVLSYFIFLKTLLLFSVFLFIGNLFFIVVPQAVYPPVDHHNNQTFTGLELFTGAGYFTDTVLYYGYYSNSTLTEQCSVNANSTQCAKDLSHTLPYNLPLAYIFTIGVAFFITCIALVYSMSKSFGDSYRVNSASGDLAVKVFCSWDFKVIQKRSIKVQSDNICTQLKELLADLQRKSSPMSLRKRFGKIVIEFFAWMLALGSVLGCTFAVYRCSILLLENYNDKLSQNTMLKEASLLALPLMVSSINLLMPYVYNAMRILERDESPEIQLYAAICRNLLLKMTVLGMLCYHWLVQVTRQPQKCWETFVGQELYRFVIMDFIFIILDTIFGELVWRIISETWLKSKRKPEFDIARNVLELIYGQTLAWLGVLFCPLLAGIQIIKLILIFYIKKTSLVMNCQSPRKPWRASHMTTLFITLLCFPSFLGAAVSISYTIWWMKPSEECGPFRTLTTIYESGKVWVRRLEKSNPRFYWFSWIHRHLVENPLVIFTAAGILLIVIYFHAEVVDGQRKIIRLLREQIANEGEDKKFLINKLQDSYKKINSSPGKRASRE</sequence>
<dbReference type="GeneTree" id="ENSGT01050000244894"/>
<dbReference type="OMA" id="FSHTLMY"/>
<feature type="domain" description="TMC" evidence="8">
    <location>
        <begin position="531"/>
        <end position="637"/>
    </location>
</feature>
<keyword evidence="5 6" id="KW-0472">Membrane</keyword>
<reference evidence="9" key="3">
    <citation type="submission" date="2025-09" db="UniProtKB">
        <authorList>
            <consortium name="Ensembl"/>
        </authorList>
    </citation>
    <scope>IDENTIFICATION</scope>
</reference>